<dbReference type="PANTHER" id="PTHR11659:SF0">
    <property type="entry name" value="GLUTAMYL-TRNA(GLN) AMIDOTRANSFERASE SUBUNIT B, MITOCHONDRIAL"/>
    <property type="match status" value="1"/>
</dbReference>
<dbReference type="GO" id="GO:0030956">
    <property type="term" value="C:glutamyl-tRNA(Gln) amidotransferase complex"/>
    <property type="evidence" value="ECO:0007669"/>
    <property type="project" value="TreeGrafter"/>
</dbReference>
<dbReference type="SMART" id="SM00355">
    <property type="entry name" value="ZnF_C2H2"/>
    <property type="match status" value="11"/>
</dbReference>
<sequence>MRLWNKLFCASRKITMEYRPLIGLEIHAQIMTRTKLFSGAAFDDDAHTNSSVALFDMAIPGTLPVLNKTAVMSFVPYKKRVDILRIQLEHDSGRTIHDLSNNRSLIDLNRAGVSLLEIVTSPCMNSALEAYCFTEQLRLTLMENDLCEGEMQKAQFRVDVNVSLGKGNIDDKGVRTEIKNLNSLRMVRIAVNNEIARQYEILRAGGIILNETRTVDRHGQTIAMREKEIETDYRFMPEPNLPPVHIKQEWIENCRLMLLKPRYLKNIEEYGLEPEVALQIANQKTIATFVEMVLNTCEDATMAPILVEWTYLLQMICRNCNKRFPESRTIFINHFVEVIYLFHSKQLTRLTTFDLLRRYIEAELDKSPIEIINKENLWRIHDRDEILRIVEKYDCMSGDSGGGAQIANTSSASRNNISDMDGESGMTTWRWAWRRTRSMCRRCMDGEQIGDIVESGFETNSQLREHLVDCHSKFVARALLAPNVTNKTHFWLLTNIAYHCENVRDDFLHDTSLETAALESTKQPSVSQDDDDDDKSCLNSQKRKSSKDDDSEKLQPIAKRSTNFMMETEFSEITTAISNHLNQNQQPQKLISLQNGSKAIRKSNCQVCHVDVCTTARQRHVYQFHLRISNLFQCSDCDYTNNNSVWEMRKHCTTVHQGNAYPISNEEAHKREIQNWNQQCFPDWKLKKSPLSRQEIAVVEQNKVAPEDSGPKMVNYGSVQKNISCDEVDSCDMNSDNDYALRQLAMAAVVDDRTCHLCWEESRYPGRHIAQKHLKKSLYQCPVCQDFGSYESCTVTKHINKIHPEHCNAIPISNLDRYAQEIRDLQKKCFPNRPMKLVRPHFGNRPRERHICQICKIQVAQSDRQRHVYHRHLKQQRIFECPLCPFASNYDIHRVKWHIKWMHKEDPNREPYSHENDYKEEIDQLNERCFPGWQHRRKQFWWLDTEEADKQNLKKNVVADNEERKKTMKTVINKPSVIQEESREKPDEWTCMLCKKEFKPSSNFLRHVAKDHLKISLYQCPICRGYGGQDAYEIRLHMQKLHGGCIEEPVSHIEEHADEIQKMYQQCFPGRKLKNLWSEKKASQNRKSCEGLKVQCRECGQEMKTEDRQIHVYRHHLKEPRLYQCPLCEFSHHACSSDVKAHIKFAHRDNADLAPTTNLLKFSKEIARWNLRCFPGWINRRLPTLALEDFNRCRICDVEVRQTSRHIAEVHLKMSLHRCPLCDYGAAESRLVRRHMKNGHKRKEVKGLEPIANVVEHRAAFSEMHDRCFPGRPKRLSNITISNEGRRAKCRQCGATISRKRRLTHLLEKHLKKAIFICSLCPFESSYDENAVISHIQEEHRGQDGRVINDLFKYKAEAEMMAKSIYNLSRDIQESEEVKPENSVTGRCSFLIFHMSNKRRYWGGAEVCDNILRQVIAYPSLQMVTRRRSNRRKGDNPEEALQQRVAANRRERQRTKELNDAFAILRRIVPSLPSDKMSKIHTLRIATDYIRFLDQMNGDGCRLFGCEMQLCDGNLQTTFNMWRGGMASLPHYYSNDTSPMQTFIKAEEEHGWFNEGTDATLPATATAAATAGGMPAVTKTTTSLEQRTSM</sequence>
<evidence type="ECO:0000313" key="7">
    <source>
        <dbReference type="EnsemblMetazoa" id="OVOC8318.1"/>
    </source>
</evidence>
<dbReference type="Proteomes" id="UP000024404">
    <property type="component" value="Unassembled WGS sequence"/>
</dbReference>
<dbReference type="Gene3D" id="3.30.160.60">
    <property type="entry name" value="Classic Zinc Finger"/>
    <property type="match status" value="2"/>
</dbReference>
<dbReference type="EMBL" id="CMVM020000248">
    <property type="status" value="NOT_ANNOTATED_CDS"/>
    <property type="molecule type" value="Genomic_DNA"/>
</dbReference>
<accession>A0A8R1U1V6</accession>
<feature type="region of interest" description="Disordered" evidence="5">
    <location>
        <begin position="519"/>
        <end position="558"/>
    </location>
</feature>
<dbReference type="OMA" id="SKEIARW"/>
<dbReference type="AlphaFoldDB" id="A0A8R1U1V6"/>
<dbReference type="PANTHER" id="PTHR11659">
    <property type="entry name" value="GLUTAMYL-TRNA GLN AMIDOTRANSFERASE SUBUNIT B MITOCHONDRIAL AND PROKARYOTIC PET112-RELATED"/>
    <property type="match status" value="1"/>
</dbReference>
<dbReference type="SMART" id="SM00353">
    <property type="entry name" value="HLH"/>
    <property type="match status" value="1"/>
</dbReference>
<reference evidence="8" key="1">
    <citation type="submission" date="2013-10" db="EMBL/GenBank/DDBJ databases">
        <title>Genome sequencing of Onchocerca volvulus.</title>
        <authorList>
            <person name="Cotton J."/>
            <person name="Tsai J."/>
            <person name="Stanley E."/>
            <person name="Tracey A."/>
            <person name="Holroyd N."/>
            <person name="Lustigman S."/>
            <person name="Berriman M."/>
        </authorList>
    </citation>
    <scope>NUCLEOTIDE SEQUENCE</scope>
</reference>
<dbReference type="PROSITE" id="PS50888">
    <property type="entry name" value="BHLH"/>
    <property type="match status" value="1"/>
</dbReference>
<dbReference type="InterPro" id="IPR017959">
    <property type="entry name" value="Asn/Gln-tRNA_amidoTrfase_suB/E"/>
</dbReference>
<evidence type="ECO:0000256" key="2">
    <source>
        <dbReference type="ARBA" id="ARBA00022741"/>
    </source>
</evidence>
<proteinExistence type="predicted"/>
<dbReference type="SUPFAM" id="SSF47459">
    <property type="entry name" value="HLH, helix-loop-helix DNA-binding domain"/>
    <property type="match status" value="1"/>
</dbReference>
<feature type="region of interest" description="Disordered" evidence="5">
    <location>
        <begin position="1427"/>
        <end position="1453"/>
    </location>
</feature>
<keyword evidence="3" id="KW-0067">ATP-binding</keyword>
<dbReference type="PROSITE" id="PS00028">
    <property type="entry name" value="ZINC_FINGER_C2H2_1"/>
    <property type="match status" value="1"/>
</dbReference>
<dbReference type="GO" id="GO:0070681">
    <property type="term" value="P:glutaminyl-tRNAGln biosynthesis via transamidation"/>
    <property type="evidence" value="ECO:0007669"/>
    <property type="project" value="TreeGrafter"/>
</dbReference>
<dbReference type="Pfam" id="PF00010">
    <property type="entry name" value="HLH"/>
    <property type="match status" value="1"/>
</dbReference>
<dbReference type="SUPFAM" id="SSF55931">
    <property type="entry name" value="Glutamine synthetase/guanido kinase"/>
    <property type="match status" value="1"/>
</dbReference>
<dbReference type="InterPro" id="IPR014746">
    <property type="entry name" value="Gln_synth/guanido_kin_cat_dom"/>
</dbReference>
<dbReference type="InterPro" id="IPR036638">
    <property type="entry name" value="HLH_DNA-bd_sf"/>
</dbReference>
<name>A0A8R1U1V6_ONCVO</name>
<keyword evidence="1" id="KW-0436">Ligase</keyword>
<protein>
    <submittedName>
        <fullName evidence="7">BHLH domain-containing protein</fullName>
    </submittedName>
</protein>
<evidence type="ECO:0000256" key="1">
    <source>
        <dbReference type="ARBA" id="ARBA00022598"/>
    </source>
</evidence>
<evidence type="ECO:0000313" key="8">
    <source>
        <dbReference type="Proteomes" id="UP000024404"/>
    </source>
</evidence>
<evidence type="ECO:0000256" key="3">
    <source>
        <dbReference type="ARBA" id="ARBA00022840"/>
    </source>
</evidence>
<dbReference type="InterPro" id="IPR006075">
    <property type="entry name" value="Asn/Gln-tRNA_Trfase_suB/E_cat"/>
</dbReference>
<dbReference type="InterPro" id="IPR013087">
    <property type="entry name" value="Znf_C2H2_type"/>
</dbReference>
<dbReference type="GO" id="GO:0005739">
    <property type="term" value="C:mitochondrion"/>
    <property type="evidence" value="ECO:0007669"/>
    <property type="project" value="TreeGrafter"/>
</dbReference>
<evidence type="ECO:0000256" key="5">
    <source>
        <dbReference type="SAM" id="MobiDB-lite"/>
    </source>
</evidence>
<keyword evidence="4" id="KW-0648">Protein biosynthesis</keyword>
<dbReference type="EnsemblMetazoa" id="OVOC8318.1">
    <property type="protein sequence ID" value="OVOC8318.1"/>
    <property type="gene ID" value="WBGene00245127"/>
</dbReference>
<dbReference type="GO" id="GO:0032543">
    <property type="term" value="P:mitochondrial translation"/>
    <property type="evidence" value="ECO:0007669"/>
    <property type="project" value="TreeGrafter"/>
</dbReference>
<keyword evidence="2" id="KW-0547">Nucleotide-binding</keyword>
<reference evidence="7" key="2">
    <citation type="submission" date="2022-06" db="UniProtKB">
        <authorList>
            <consortium name="EnsemblMetazoa"/>
        </authorList>
    </citation>
    <scope>IDENTIFICATION</scope>
</reference>
<dbReference type="Pfam" id="PF02934">
    <property type="entry name" value="GatB_N"/>
    <property type="match status" value="2"/>
</dbReference>
<keyword evidence="8" id="KW-1185">Reference proteome</keyword>
<dbReference type="GO" id="GO:0050567">
    <property type="term" value="F:glutaminyl-tRNA synthase (glutamine-hydrolyzing) activity"/>
    <property type="evidence" value="ECO:0007669"/>
    <property type="project" value="TreeGrafter"/>
</dbReference>
<dbReference type="GO" id="GO:0005524">
    <property type="term" value="F:ATP binding"/>
    <property type="evidence" value="ECO:0007669"/>
    <property type="project" value="UniProtKB-KW"/>
</dbReference>
<dbReference type="Gene3D" id="4.10.280.10">
    <property type="entry name" value="Helix-loop-helix DNA-binding domain"/>
    <property type="match status" value="1"/>
</dbReference>
<organism evidence="7 8">
    <name type="scientific">Onchocerca volvulus</name>
    <dbReference type="NCBI Taxonomy" id="6282"/>
    <lineage>
        <taxon>Eukaryota</taxon>
        <taxon>Metazoa</taxon>
        <taxon>Ecdysozoa</taxon>
        <taxon>Nematoda</taxon>
        <taxon>Chromadorea</taxon>
        <taxon>Rhabditida</taxon>
        <taxon>Spirurina</taxon>
        <taxon>Spiruromorpha</taxon>
        <taxon>Filarioidea</taxon>
        <taxon>Onchocercidae</taxon>
        <taxon>Onchocerca</taxon>
    </lineage>
</organism>
<dbReference type="GO" id="GO:0046983">
    <property type="term" value="F:protein dimerization activity"/>
    <property type="evidence" value="ECO:0007669"/>
    <property type="project" value="InterPro"/>
</dbReference>
<dbReference type="InterPro" id="IPR011598">
    <property type="entry name" value="bHLH_dom"/>
</dbReference>
<evidence type="ECO:0000256" key="4">
    <source>
        <dbReference type="ARBA" id="ARBA00022917"/>
    </source>
</evidence>
<feature type="domain" description="BHLH" evidence="6">
    <location>
        <begin position="1442"/>
        <end position="1493"/>
    </location>
</feature>
<evidence type="ECO:0000259" key="6">
    <source>
        <dbReference type="PROSITE" id="PS50888"/>
    </source>
</evidence>